<keyword evidence="3" id="KW-1185">Reference proteome</keyword>
<proteinExistence type="predicted"/>
<dbReference type="AlphaFoldDB" id="A0A9P5TCY0"/>
<evidence type="ECO:0008006" key="4">
    <source>
        <dbReference type="Google" id="ProtNLM"/>
    </source>
</evidence>
<comment type="caution">
    <text evidence="2">The sequence shown here is derived from an EMBL/GenBank/DDBJ whole genome shotgun (WGS) entry which is preliminary data.</text>
</comment>
<keyword evidence="1" id="KW-0732">Signal</keyword>
<reference evidence="2" key="2">
    <citation type="journal article" date="2020" name="Nat. Commun.">
        <title>Large-scale genome sequencing of mycorrhizal fungi provides insights into the early evolution of symbiotic traits.</title>
        <authorList>
            <person name="Miyauchi S."/>
            <person name="Kiss E."/>
            <person name="Kuo A."/>
            <person name="Drula E."/>
            <person name="Kohler A."/>
            <person name="Sanchez-Garcia M."/>
            <person name="Morin E."/>
            <person name="Andreopoulos B."/>
            <person name="Barry K.W."/>
            <person name="Bonito G."/>
            <person name="Buee M."/>
            <person name="Carver A."/>
            <person name="Chen C."/>
            <person name="Cichocki N."/>
            <person name="Clum A."/>
            <person name="Culley D."/>
            <person name="Crous P.W."/>
            <person name="Fauchery L."/>
            <person name="Girlanda M."/>
            <person name="Hayes R.D."/>
            <person name="Keri Z."/>
            <person name="LaButti K."/>
            <person name="Lipzen A."/>
            <person name="Lombard V."/>
            <person name="Magnuson J."/>
            <person name="Maillard F."/>
            <person name="Murat C."/>
            <person name="Nolan M."/>
            <person name="Ohm R.A."/>
            <person name="Pangilinan J."/>
            <person name="Pereira M.F."/>
            <person name="Perotto S."/>
            <person name="Peter M."/>
            <person name="Pfister S."/>
            <person name="Riley R."/>
            <person name="Sitrit Y."/>
            <person name="Stielow J.B."/>
            <person name="Szollosi G."/>
            <person name="Zifcakova L."/>
            <person name="Stursova M."/>
            <person name="Spatafora J.W."/>
            <person name="Tedersoo L."/>
            <person name="Vaario L.M."/>
            <person name="Yamada A."/>
            <person name="Yan M."/>
            <person name="Wang P."/>
            <person name="Xu J."/>
            <person name="Bruns T."/>
            <person name="Baldrian P."/>
            <person name="Vilgalys R."/>
            <person name="Dunand C."/>
            <person name="Henrissat B."/>
            <person name="Grigoriev I.V."/>
            <person name="Hibbett D."/>
            <person name="Nagy L.G."/>
            <person name="Martin F.M."/>
        </authorList>
    </citation>
    <scope>NUCLEOTIDE SEQUENCE</scope>
    <source>
        <strain evidence="2">Prilba</strain>
    </source>
</reference>
<feature type="chain" id="PRO_5040318910" description="Secreted protein" evidence="1">
    <location>
        <begin position="24"/>
        <end position="74"/>
    </location>
</feature>
<dbReference type="EMBL" id="WHVB01000002">
    <property type="protein sequence ID" value="KAF8485895.1"/>
    <property type="molecule type" value="Genomic_DNA"/>
</dbReference>
<sequence length="74" mass="8687">MIRPRPWWGLSLFLRTFTPLLDADCSWLSVHRQTRDAHFGERSAEQDLANRHEEKSLRDYSLVPPLHNCVLSNV</sequence>
<evidence type="ECO:0000256" key="1">
    <source>
        <dbReference type="SAM" id="SignalP"/>
    </source>
</evidence>
<gene>
    <name evidence="2" type="ORF">DFH94DRAFT_708750</name>
</gene>
<name>A0A9P5TCY0_9AGAM</name>
<accession>A0A9P5TCY0</accession>
<evidence type="ECO:0000313" key="2">
    <source>
        <dbReference type="EMBL" id="KAF8485895.1"/>
    </source>
</evidence>
<evidence type="ECO:0000313" key="3">
    <source>
        <dbReference type="Proteomes" id="UP000759537"/>
    </source>
</evidence>
<dbReference type="Proteomes" id="UP000759537">
    <property type="component" value="Unassembled WGS sequence"/>
</dbReference>
<organism evidence="2 3">
    <name type="scientific">Russula ochroleuca</name>
    <dbReference type="NCBI Taxonomy" id="152965"/>
    <lineage>
        <taxon>Eukaryota</taxon>
        <taxon>Fungi</taxon>
        <taxon>Dikarya</taxon>
        <taxon>Basidiomycota</taxon>
        <taxon>Agaricomycotina</taxon>
        <taxon>Agaricomycetes</taxon>
        <taxon>Russulales</taxon>
        <taxon>Russulaceae</taxon>
        <taxon>Russula</taxon>
    </lineage>
</organism>
<feature type="signal peptide" evidence="1">
    <location>
        <begin position="1"/>
        <end position="23"/>
    </location>
</feature>
<protein>
    <recommendedName>
        <fullName evidence="4">Secreted protein</fullName>
    </recommendedName>
</protein>
<reference evidence="2" key="1">
    <citation type="submission" date="2019-10" db="EMBL/GenBank/DDBJ databases">
        <authorList>
            <consortium name="DOE Joint Genome Institute"/>
            <person name="Kuo A."/>
            <person name="Miyauchi S."/>
            <person name="Kiss E."/>
            <person name="Drula E."/>
            <person name="Kohler A."/>
            <person name="Sanchez-Garcia M."/>
            <person name="Andreopoulos B."/>
            <person name="Barry K.W."/>
            <person name="Bonito G."/>
            <person name="Buee M."/>
            <person name="Carver A."/>
            <person name="Chen C."/>
            <person name="Cichocki N."/>
            <person name="Clum A."/>
            <person name="Culley D."/>
            <person name="Crous P.W."/>
            <person name="Fauchery L."/>
            <person name="Girlanda M."/>
            <person name="Hayes R."/>
            <person name="Keri Z."/>
            <person name="LaButti K."/>
            <person name="Lipzen A."/>
            <person name="Lombard V."/>
            <person name="Magnuson J."/>
            <person name="Maillard F."/>
            <person name="Morin E."/>
            <person name="Murat C."/>
            <person name="Nolan M."/>
            <person name="Ohm R."/>
            <person name="Pangilinan J."/>
            <person name="Pereira M."/>
            <person name="Perotto S."/>
            <person name="Peter M."/>
            <person name="Riley R."/>
            <person name="Sitrit Y."/>
            <person name="Stielow B."/>
            <person name="Szollosi G."/>
            <person name="Zifcakova L."/>
            <person name="Stursova M."/>
            <person name="Spatafora J.W."/>
            <person name="Tedersoo L."/>
            <person name="Vaario L.-M."/>
            <person name="Yamada A."/>
            <person name="Yan M."/>
            <person name="Wang P."/>
            <person name="Xu J."/>
            <person name="Bruns T."/>
            <person name="Baldrian P."/>
            <person name="Vilgalys R."/>
            <person name="Henrissat B."/>
            <person name="Grigoriev I.V."/>
            <person name="Hibbett D."/>
            <person name="Nagy L.G."/>
            <person name="Martin F.M."/>
        </authorList>
    </citation>
    <scope>NUCLEOTIDE SEQUENCE</scope>
    <source>
        <strain evidence="2">Prilba</strain>
    </source>
</reference>